<keyword evidence="3" id="KW-0804">Transcription</keyword>
<comment type="caution">
    <text evidence="5">The sequence shown here is derived from an EMBL/GenBank/DDBJ whole genome shotgun (WGS) entry which is preliminary data.</text>
</comment>
<dbReference type="SMART" id="SM00866">
    <property type="entry name" value="UTRA"/>
    <property type="match status" value="1"/>
</dbReference>
<dbReference type="PROSITE" id="PS50949">
    <property type="entry name" value="HTH_GNTR"/>
    <property type="match status" value="1"/>
</dbReference>
<dbReference type="CDD" id="cd07377">
    <property type="entry name" value="WHTH_GntR"/>
    <property type="match status" value="1"/>
</dbReference>
<dbReference type="SUPFAM" id="SSF46785">
    <property type="entry name" value="Winged helix' DNA-binding domain"/>
    <property type="match status" value="1"/>
</dbReference>
<dbReference type="PRINTS" id="PR00035">
    <property type="entry name" value="HTHGNTR"/>
</dbReference>
<feature type="domain" description="HTH gntR-type" evidence="4">
    <location>
        <begin position="7"/>
        <end position="75"/>
    </location>
</feature>
<dbReference type="Pfam" id="PF07702">
    <property type="entry name" value="UTRA"/>
    <property type="match status" value="1"/>
</dbReference>
<dbReference type="OrthoDB" id="3517122at2"/>
<dbReference type="InterPro" id="IPR028978">
    <property type="entry name" value="Chorismate_lyase_/UTRA_dom_sf"/>
</dbReference>
<gene>
    <name evidence="5" type="ORF">E1293_28485</name>
</gene>
<dbReference type="InterPro" id="IPR000524">
    <property type="entry name" value="Tscrpt_reg_HTH_GntR"/>
</dbReference>
<dbReference type="InterPro" id="IPR050679">
    <property type="entry name" value="Bact_HTH_transcr_reg"/>
</dbReference>
<evidence type="ECO:0000256" key="3">
    <source>
        <dbReference type="ARBA" id="ARBA00023163"/>
    </source>
</evidence>
<keyword evidence="1" id="KW-0805">Transcription regulation</keyword>
<dbReference type="EMBL" id="SMKY01000157">
    <property type="protein sequence ID" value="TDD75321.1"/>
    <property type="molecule type" value="Genomic_DNA"/>
</dbReference>
<sequence length="243" mass="26156">MSLESVPPKYAQLVTELQRRIEAGQYAPGSAMPSEHQLIDEFGVSRPTVVAALRVLRDQGWIDSRQGKGRFVRGRPALASLENARAGQVRLAGSEAAVPGEVLAAGVVDASNRVRTLLGLDSSGKAFLRRRLLTADDAPSELLSLWLPLDLAEGTDLTSGTPLEQGVREHLESRKGVVLDHVIEHIVARMPTGEEARVLAMHKGTPVLVVYATARDAAGRPLLVVDTVMPADLHELEDAYPLA</sequence>
<dbReference type="InterPro" id="IPR036390">
    <property type="entry name" value="WH_DNA-bd_sf"/>
</dbReference>
<dbReference type="SMART" id="SM00345">
    <property type="entry name" value="HTH_GNTR"/>
    <property type="match status" value="1"/>
</dbReference>
<dbReference type="GO" id="GO:0045892">
    <property type="term" value="P:negative regulation of DNA-templated transcription"/>
    <property type="evidence" value="ECO:0007669"/>
    <property type="project" value="TreeGrafter"/>
</dbReference>
<dbReference type="InterPro" id="IPR011663">
    <property type="entry name" value="UTRA"/>
</dbReference>
<dbReference type="AlphaFoldDB" id="A0A4R5AQY8"/>
<name>A0A4R5AQY8_9ACTN</name>
<dbReference type="GO" id="GO:0003677">
    <property type="term" value="F:DNA binding"/>
    <property type="evidence" value="ECO:0007669"/>
    <property type="project" value="UniProtKB-KW"/>
</dbReference>
<proteinExistence type="predicted"/>
<keyword evidence="2" id="KW-0238">DNA-binding</keyword>
<dbReference type="Pfam" id="PF00392">
    <property type="entry name" value="GntR"/>
    <property type="match status" value="1"/>
</dbReference>
<dbReference type="Gene3D" id="3.40.1410.10">
    <property type="entry name" value="Chorismate lyase-like"/>
    <property type="match status" value="1"/>
</dbReference>
<evidence type="ECO:0000313" key="6">
    <source>
        <dbReference type="Proteomes" id="UP000295578"/>
    </source>
</evidence>
<keyword evidence="6" id="KW-1185">Reference proteome</keyword>
<dbReference type="SUPFAM" id="SSF64288">
    <property type="entry name" value="Chorismate lyase-like"/>
    <property type="match status" value="1"/>
</dbReference>
<dbReference type="InterPro" id="IPR036388">
    <property type="entry name" value="WH-like_DNA-bd_sf"/>
</dbReference>
<accession>A0A4R5AQY8</accession>
<dbReference type="PANTHER" id="PTHR44846">
    <property type="entry name" value="MANNOSYL-D-GLYCERATE TRANSPORT/METABOLISM SYSTEM REPRESSOR MNGR-RELATED"/>
    <property type="match status" value="1"/>
</dbReference>
<organism evidence="5 6">
    <name type="scientific">Actinomadura darangshiensis</name>
    <dbReference type="NCBI Taxonomy" id="705336"/>
    <lineage>
        <taxon>Bacteria</taxon>
        <taxon>Bacillati</taxon>
        <taxon>Actinomycetota</taxon>
        <taxon>Actinomycetes</taxon>
        <taxon>Streptosporangiales</taxon>
        <taxon>Thermomonosporaceae</taxon>
        <taxon>Actinomadura</taxon>
    </lineage>
</organism>
<reference evidence="5 6" key="1">
    <citation type="submission" date="2019-03" db="EMBL/GenBank/DDBJ databases">
        <title>Draft genome sequences of novel Actinobacteria.</title>
        <authorList>
            <person name="Sahin N."/>
            <person name="Ay H."/>
            <person name="Saygin H."/>
        </authorList>
    </citation>
    <scope>NUCLEOTIDE SEQUENCE [LARGE SCALE GENOMIC DNA]</scope>
    <source>
        <strain evidence="5 6">DSM 45941</strain>
    </source>
</reference>
<evidence type="ECO:0000313" key="5">
    <source>
        <dbReference type="EMBL" id="TDD75321.1"/>
    </source>
</evidence>
<protein>
    <submittedName>
        <fullName evidence="5">GntR family transcriptional regulator</fullName>
    </submittedName>
</protein>
<dbReference type="PANTHER" id="PTHR44846:SF17">
    <property type="entry name" value="GNTR-FAMILY TRANSCRIPTIONAL REGULATOR"/>
    <property type="match status" value="1"/>
</dbReference>
<dbReference type="RefSeq" id="WP_132200570.1">
    <property type="nucleotide sequence ID" value="NZ_SMKY01000157.1"/>
</dbReference>
<dbReference type="GO" id="GO:0003700">
    <property type="term" value="F:DNA-binding transcription factor activity"/>
    <property type="evidence" value="ECO:0007669"/>
    <property type="project" value="InterPro"/>
</dbReference>
<dbReference type="Gene3D" id="1.10.10.10">
    <property type="entry name" value="Winged helix-like DNA-binding domain superfamily/Winged helix DNA-binding domain"/>
    <property type="match status" value="1"/>
</dbReference>
<dbReference type="Proteomes" id="UP000295578">
    <property type="component" value="Unassembled WGS sequence"/>
</dbReference>
<evidence type="ECO:0000256" key="2">
    <source>
        <dbReference type="ARBA" id="ARBA00023125"/>
    </source>
</evidence>
<evidence type="ECO:0000259" key="4">
    <source>
        <dbReference type="PROSITE" id="PS50949"/>
    </source>
</evidence>
<evidence type="ECO:0000256" key="1">
    <source>
        <dbReference type="ARBA" id="ARBA00023015"/>
    </source>
</evidence>